<reference evidence="1 2" key="1">
    <citation type="journal article" date="2017" name="BMC Genomics">
        <title>Three novel Pseudomonas phages isolated from composting provide insights into the evolution and diversity of tailed phages.</title>
        <authorList>
            <person name="Amgarten D."/>
            <person name="Martins L.F."/>
            <person name="Lombardi K.C."/>
            <person name="Antunes L.P."/>
            <person name="de Souza A.P.S."/>
            <person name="Nicastro G.G."/>
            <person name="Kitajima E.W."/>
            <person name="Quaggio R.B."/>
            <person name="Upton C."/>
            <person name="Setubal J.C."/>
            <person name="da Silva A.M."/>
        </authorList>
    </citation>
    <scope>NUCLEOTIDE SEQUENCE [LARGE SCALE GENOMIC DNA]</scope>
</reference>
<dbReference type="GO" id="GO:0030527">
    <property type="term" value="F:structural constituent of chromatin"/>
    <property type="evidence" value="ECO:0007669"/>
    <property type="project" value="InterPro"/>
</dbReference>
<accession>A0A1L2C922</accession>
<protein>
    <recommendedName>
        <fullName evidence="3">Histone H1</fullName>
    </recommendedName>
</protein>
<sequence>MTQFQQLLDAVSEFKDELSQYLEKGATNASQAKRLRKASVQLGKDLKEFRTNSVAHHRKD</sequence>
<keyword evidence="2" id="KW-1185">Reference proteome</keyword>
<evidence type="ECO:0000313" key="1">
    <source>
        <dbReference type="EMBL" id="AMD43401.1"/>
    </source>
</evidence>
<evidence type="ECO:0000313" key="2">
    <source>
        <dbReference type="Proteomes" id="UP000222072"/>
    </source>
</evidence>
<dbReference type="Proteomes" id="UP000222072">
    <property type="component" value="Segment"/>
</dbReference>
<dbReference type="GO" id="GO:0003677">
    <property type="term" value="F:DNA binding"/>
    <property type="evidence" value="ECO:0007669"/>
    <property type="project" value="InterPro"/>
</dbReference>
<name>A0A1L2C922_9CAUD</name>
<organism evidence="1 2">
    <name type="scientific">Pseudomonas phage ZC03</name>
    <dbReference type="NCBI Taxonomy" id="1622115"/>
    <lineage>
        <taxon>Viruses</taxon>
        <taxon>Duplodnaviria</taxon>
        <taxon>Heunggongvirae</taxon>
        <taxon>Uroviricota</taxon>
        <taxon>Caudoviricetes</taxon>
        <taxon>Schitoviridae</taxon>
        <taxon>Zicotriavirus</taxon>
        <taxon>Zicotriavirus ZC03</taxon>
    </lineage>
</organism>
<gene>
    <name evidence="1" type="ORF">ZC03_014</name>
</gene>
<dbReference type="Pfam" id="PF07432">
    <property type="entry name" value="Hc1"/>
    <property type="match status" value="1"/>
</dbReference>
<dbReference type="EMBL" id="KU356690">
    <property type="protein sequence ID" value="AMD43401.1"/>
    <property type="molecule type" value="Genomic_DNA"/>
</dbReference>
<proteinExistence type="predicted"/>
<dbReference type="InterPro" id="IPR010886">
    <property type="entry name" value="Hc1"/>
</dbReference>
<evidence type="ECO:0008006" key="3">
    <source>
        <dbReference type="Google" id="ProtNLM"/>
    </source>
</evidence>